<gene>
    <name evidence="2" type="ORF">EYF80_008895</name>
</gene>
<feature type="compositionally biased region" description="Basic and acidic residues" evidence="1">
    <location>
        <begin position="1"/>
        <end position="38"/>
    </location>
</feature>
<evidence type="ECO:0000256" key="1">
    <source>
        <dbReference type="SAM" id="MobiDB-lite"/>
    </source>
</evidence>
<dbReference type="AlphaFoldDB" id="A0A4Z2ISB6"/>
<feature type="region of interest" description="Disordered" evidence="1">
    <location>
        <begin position="1"/>
        <end position="99"/>
    </location>
</feature>
<sequence length="99" mass="10995">MELTGDSRRGLLDDEEQRREKVMDARVERERERERAGGEETVGGLEEDKNAEASQSSGCSVPTWLHDEQRGSWLAASGFPPEPKQHPAGRAATSSERTD</sequence>
<keyword evidence="3" id="KW-1185">Reference proteome</keyword>
<protein>
    <submittedName>
        <fullName evidence="2">Uncharacterized protein</fullName>
    </submittedName>
</protein>
<evidence type="ECO:0000313" key="3">
    <source>
        <dbReference type="Proteomes" id="UP000314294"/>
    </source>
</evidence>
<evidence type="ECO:0000313" key="2">
    <source>
        <dbReference type="EMBL" id="TNN80890.1"/>
    </source>
</evidence>
<reference evidence="2 3" key="1">
    <citation type="submission" date="2019-03" db="EMBL/GenBank/DDBJ databases">
        <title>First draft genome of Liparis tanakae, snailfish: a comprehensive survey of snailfish specific genes.</title>
        <authorList>
            <person name="Kim W."/>
            <person name="Song I."/>
            <person name="Jeong J.-H."/>
            <person name="Kim D."/>
            <person name="Kim S."/>
            <person name="Ryu S."/>
            <person name="Song J.Y."/>
            <person name="Lee S.K."/>
        </authorList>
    </citation>
    <scope>NUCLEOTIDE SEQUENCE [LARGE SCALE GENOMIC DNA]</scope>
    <source>
        <tissue evidence="2">Muscle</tissue>
    </source>
</reference>
<proteinExistence type="predicted"/>
<organism evidence="2 3">
    <name type="scientific">Liparis tanakae</name>
    <name type="common">Tanaka's snailfish</name>
    <dbReference type="NCBI Taxonomy" id="230148"/>
    <lineage>
        <taxon>Eukaryota</taxon>
        <taxon>Metazoa</taxon>
        <taxon>Chordata</taxon>
        <taxon>Craniata</taxon>
        <taxon>Vertebrata</taxon>
        <taxon>Euteleostomi</taxon>
        <taxon>Actinopterygii</taxon>
        <taxon>Neopterygii</taxon>
        <taxon>Teleostei</taxon>
        <taxon>Neoteleostei</taxon>
        <taxon>Acanthomorphata</taxon>
        <taxon>Eupercaria</taxon>
        <taxon>Perciformes</taxon>
        <taxon>Cottioidei</taxon>
        <taxon>Cottales</taxon>
        <taxon>Liparidae</taxon>
        <taxon>Liparis</taxon>
    </lineage>
</organism>
<name>A0A4Z2ISB6_9TELE</name>
<dbReference type="Proteomes" id="UP000314294">
    <property type="component" value="Unassembled WGS sequence"/>
</dbReference>
<accession>A0A4Z2ISB6</accession>
<dbReference type="EMBL" id="SRLO01000050">
    <property type="protein sequence ID" value="TNN80890.1"/>
    <property type="molecule type" value="Genomic_DNA"/>
</dbReference>
<comment type="caution">
    <text evidence="2">The sequence shown here is derived from an EMBL/GenBank/DDBJ whole genome shotgun (WGS) entry which is preliminary data.</text>
</comment>